<accession>A0A367ZMP4</accession>
<dbReference type="EMBL" id="QOQW01000015">
    <property type="protein sequence ID" value="RCK79127.1"/>
    <property type="molecule type" value="Genomic_DNA"/>
</dbReference>
<evidence type="ECO:0000313" key="3">
    <source>
        <dbReference type="Proteomes" id="UP000252355"/>
    </source>
</evidence>
<organism evidence="2 3">
    <name type="scientific">Candidatus Ozemobacter sibiricus</name>
    <dbReference type="NCBI Taxonomy" id="2268124"/>
    <lineage>
        <taxon>Bacteria</taxon>
        <taxon>Candidatus Ozemobacteria</taxon>
        <taxon>Candidatus Ozemobacterales</taxon>
        <taxon>Candidatus Ozemobacteraceae</taxon>
        <taxon>Candidatus Ozemobacter</taxon>
    </lineage>
</organism>
<dbReference type="AlphaFoldDB" id="A0A367ZMP4"/>
<protein>
    <recommendedName>
        <fullName evidence="1">Zinc-ribbon domain-containing protein</fullName>
    </recommendedName>
</protein>
<gene>
    <name evidence="2" type="ORF">OZSIB_0241</name>
</gene>
<evidence type="ECO:0000313" key="2">
    <source>
        <dbReference type="EMBL" id="RCK79127.1"/>
    </source>
</evidence>
<proteinExistence type="predicted"/>
<feature type="domain" description="Zinc-ribbon" evidence="1">
    <location>
        <begin position="11"/>
        <end position="33"/>
    </location>
</feature>
<name>A0A367ZMP4_9BACT</name>
<reference evidence="2 3" key="1">
    <citation type="submission" date="2018-05" db="EMBL/GenBank/DDBJ databases">
        <title>A metagenomic window into the 2 km-deep terrestrial subsurface aquifer revealed taxonomically and functionally diverse microbial community comprising novel uncultured bacterial lineages.</title>
        <authorList>
            <person name="Kadnikov V.V."/>
            <person name="Mardanov A.V."/>
            <person name="Beletsky A.V."/>
            <person name="Banks D."/>
            <person name="Pimenov N.V."/>
            <person name="Frank Y.A."/>
            <person name="Karnachuk O.V."/>
            <person name="Ravin N.V."/>
        </authorList>
    </citation>
    <scope>NUCLEOTIDE SEQUENCE [LARGE SCALE GENOMIC DNA]</scope>
    <source>
        <strain evidence="2">BY5</strain>
    </source>
</reference>
<dbReference type="InterPro" id="IPR026870">
    <property type="entry name" value="Zinc_ribbon_dom"/>
</dbReference>
<comment type="caution">
    <text evidence="2">The sequence shown here is derived from an EMBL/GenBank/DDBJ whole genome shotgun (WGS) entry which is preliminary data.</text>
</comment>
<sequence length="168" mass="18441">MFWQDPVTDPFCPQCGDRTAAGVRFCRSCGYDLLADDLQPDIEQMLVLALADQPSSCSTGCLWQAGLAGAALFLLALLPDTRRSGHRPLAREKACYANIRVLLGAVEMYNMDHQQMITRMDRSTMKVLQEKHYLKGEISSPEPGCEYANDGDLSGNGRITCAIHGGVE</sequence>
<dbReference type="Pfam" id="PF13240">
    <property type="entry name" value="Zn_Ribbon_1"/>
    <property type="match status" value="1"/>
</dbReference>
<dbReference type="Proteomes" id="UP000252355">
    <property type="component" value="Unassembled WGS sequence"/>
</dbReference>
<evidence type="ECO:0000259" key="1">
    <source>
        <dbReference type="Pfam" id="PF13240"/>
    </source>
</evidence>